<dbReference type="PANTHER" id="PTHR11596">
    <property type="entry name" value="ALKALINE PHOSPHATASE"/>
    <property type="match status" value="1"/>
</dbReference>
<feature type="chain" id="PRO_5041379427" evidence="8">
    <location>
        <begin position="36"/>
        <end position="638"/>
    </location>
</feature>
<dbReference type="EC" id="3.1.3.1" evidence="9"/>
<dbReference type="SMART" id="SM00098">
    <property type="entry name" value="alkPPc"/>
    <property type="match status" value="1"/>
</dbReference>
<keyword evidence="9" id="KW-0378">Hydrolase</keyword>
<keyword evidence="10" id="KW-1185">Reference proteome</keyword>
<evidence type="ECO:0000256" key="4">
    <source>
        <dbReference type="PIRSR" id="PIRSR601952-3"/>
    </source>
</evidence>
<dbReference type="CDD" id="cd16012">
    <property type="entry name" value="ALP"/>
    <property type="match status" value="1"/>
</dbReference>
<keyword evidence="3" id="KW-0862">Zinc</keyword>
<proteinExistence type="inferred from homology"/>
<keyword evidence="8" id="KW-0732">Signal</keyword>
<keyword evidence="4" id="KW-1015">Disulfide bond</keyword>
<keyword evidence="7" id="KW-0472">Membrane</keyword>
<dbReference type="GO" id="GO:0004035">
    <property type="term" value="F:alkaline phosphatase activity"/>
    <property type="evidence" value="ECO:0007669"/>
    <property type="project" value="UniProtKB-EC"/>
</dbReference>
<dbReference type="InterPro" id="IPR001952">
    <property type="entry name" value="Alkaline_phosphatase"/>
</dbReference>
<keyword evidence="7" id="KW-1133">Transmembrane helix</keyword>
<feature type="compositionally biased region" description="Pro residues" evidence="6">
    <location>
        <begin position="571"/>
        <end position="583"/>
    </location>
</feature>
<dbReference type="AlphaFoldDB" id="A0AA42BTE4"/>
<dbReference type="Pfam" id="PF00245">
    <property type="entry name" value="Alk_phosphatase"/>
    <property type="match status" value="1"/>
</dbReference>
<dbReference type="Proteomes" id="UP001165587">
    <property type="component" value="Unassembled WGS sequence"/>
</dbReference>
<protein>
    <submittedName>
        <fullName evidence="9">Alkaline phosphatase</fullName>
        <ecNumber evidence="9">3.1.3.1</ecNumber>
    </submittedName>
</protein>
<feature type="binding site" evidence="3">
    <location>
        <position position="355"/>
    </location>
    <ligand>
        <name>Zn(2+)</name>
        <dbReference type="ChEBI" id="CHEBI:29105"/>
        <label>2</label>
    </ligand>
</feature>
<feature type="region of interest" description="Disordered" evidence="6">
    <location>
        <begin position="567"/>
        <end position="601"/>
    </location>
</feature>
<keyword evidence="3" id="KW-0460">Magnesium</keyword>
<dbReference type="NCBIfam" id="NF007810">
    <property type="entry name" value="PRK10518.1"/>
    <property type="match status" value="1"/>
</dbReference>
<keyword evidence="1" id="KW-0597">Phosphoprotein</keyword>
<dbReference type="EMBL" id="JANLCK010000004">
    <property type="protein sequence ID" value="MCS5726320.1"/>
    <property type="molecule type" value="Genomic_DNA"/>
</dbReference>
<dbReference type="GO" id="GO:0046872">
    <property type="term" value="F:metal ion binding"/>
    <property type="evidence" value="ECO:0007669"/>
    <property type="project" value="UniProtKB-KW"/>
</dbReference>
<evidence type="ECO:0000256" key="1">
    <source>
        <dbReference type="ARBA" id="ARBA00022553"/>
    </source>
</evidence>
<feature type="disulfide bond" evidence="4">
    <location>
        <begin position="310"/>
        <end position="360"/>
    </location>
</feature>
<feature type="binding site" evidence="3">
    <location>
        <position position="351"/>
    </location>
    <ligand>
        <name>Zn(2+)</name>
        <dbReference type="ChEBI" id="CHEBI:29105"/>
        <label>2</label>
    </ligand>
</feature>
<dbReference type="PANTHER" id="PTHR11596:SF5">
    <property type="entry name" value="ALKALINE PHOSPHATASE"/>
    <property type="match status" value="1"/>
</dbReference>
<comment type="caution">
    <text evidence="9">The sequence shown here is derived from an EMBL/GenBank/DDBJ whole genome shotgun (WGS) entry which is preliminary data.</text>
</comment>
<feature type="binding site" evidence="3">
    <location>
        <position position="436"/>
    </location>
    <ligand>
        <name>Zn(2+)</name>
        <dbReference type="ChEBI" id="CHEBI:29105"/>
        <label>2</label>
    </ligand>
</feature>
<dbReference type="PRINTS" id="PR00113">
    <property type="entry name" value="ALKPHPHTASE"/>
</dbReference>
<evidence type="ECO:0000256" key="6">
    <source>
        <dbReference type="SAM" id="MobiDB-lite"/>
    </source>
</evidence>
<comment type="cofactor">
    <cofactor evidence="3">
        <name>Mg(2+)</name>
        <dbReference type="ChEBI" id="CHEBI:18420"/>
    </cofactor>
    <text evidence="3">Binds 1 Mg(2+) ion.</text>
</comment>
<feature type="signal peptide" evidence="8">
    <location>
        <begin position="1"/>
        <end position="35"/>
    </location>
</feature>
<keyword evidence="3" id="KW-0479">Metal-binding</keyword>
<feature type="binding site" evidence="3">
    <location>
        <position position="182"/>
    </location>
    <ligand>
        <name>Mg(2+)</name>
        <dbReference type="ChEBI" id="CHEBI:18420"/>
    </ligand>
</feature>
<feature type="binding site" evidence="3">
    <location>
        <position position="394"/>
    </location>
    <ligand>
        <name>Zn(2+)</name>
        <dbReference type="ChEBI" id="CHEBI:29105"/>
        <label>2</label>
    </ligand>
</feature>
<accession>A0AA42BTE4</accession>
<feature type="active site" description="Phosphoserine intermediate" evidence="2">
    <location>
        <position position="129"/>
    </location>
</feature>
<evidence type="ECO:0000313" key="9">
    <source>
        <dbReference type="EMBL" id="MCS5726320.1"/>
    </source>
</evidence>
<organism evidence="9 10">
    <name type="scientific">Herbiconiux oxytropis</name>
    <dbReference type="NCBI Taxonomy" id="2970915"/>
    <lineage>
        <taxon>Bacteria</taxon>
        <taxon>Bacillati</taxon>
        <taxon>Actinomycetota</taxon>
        <taxon>Actinomycetes</taxon>
        <taxon>Micrococcales</taxon>
        <taxon>Microbacteriaceae</taxon>
        <taxon>Herbiconiux</taxon>
    </lineage>
</organism>
<feature type="binding site" evidence="3">
    <location>
        <position position="75"/>
    </location>
    <ligand>
        <name>Zn(2+)</name>
        <dbReference type="ChEBI" id="CHEBI:29105"/>
        <label>2</label>
    </ligand>
</feature>
<dbReference type="InterPro" id="IPR017850">
    <property type="entry name" value="Alkaline_phosphatase_core_sf"/>
</dbReference>
<gene>
    <name evidence="9" type="primary">phoA</name>
    <name evidence="9" type="ORF">N1028_10490</name>
</gene>
<dbReference type="RefSeq" id="WP_259527994.1">
    <property type="nucleotide sequence ID" value="NZ_JANLCK010000004.1"/>
</dbReference>
<evidence type="ECO:0000256" key="2">
    <source>
        <dbReference type="PIRSR" id="PIRSR601952-1"/>
    </source>
</evidence>
<evidence type="ECO:0000256" key="7">
    <source>
        <dbReference type="SAM" id="Phobius"/>
    </source>
</evidence>
<evidence type="ECO:0000256" key="8">
    <source>
        <dbReference type="SAM" id="SignalP"/>
    </source>
</evidence>
<keyword evidence="7" id="KW-0812">Transmembrane</keyword>
<dbReference type="SUPFAM" id="SSF53649">
    <property type="entry name" value="Alkaline phosphatase-like"/>
    <property type="match status" value="1"/>
</dbReference>
<evidence type="ECO:0000313" key="10">
    <source>
        <dbReference type="Proteomes" id="UP001165587"/>
    </source>
</evidence>
<evidence type="ECO:0000256" key="5">
    <source>
        <dbReference type="RuleBase" id="RU003946"/>
    </source>
</evidence>
<evidence type="ECO:0000256" key="3">
    <source>
        <dbReference type="PIRSR" id="PIRSR601952-2"/>
    </source>
</evidence>
<feature type="binding site" evidence="3">
    <location>
        <position position="346"/>
    </location>
    <ligand>
        <name>Mg(2+)</name>
        <dbReference type="ChEBI" id="CHEBI:18420"/>
    </ligand>
</feature>
<feature type="compositionally biased region" description="Gly residues" evidence="6">
    <location>
        <begin position="587"/>
        <end position="597"/>
    </location>
</feature>
<feature type="binding site" evidence="3">
    <location>
        <position position="180"/>
    </location>
    <ligand>
        <name>Mg(2+)</name>
        <dbReference type="ChEBI" id="CHEBI:18420"/>
    </ligand>
</feature>
<feature type="disulfide bond" evidence="4">
    <location>
        <begin position="195"/>
        <end position="203"/>
    </location>
</feature>
<dbReference type="Gene3D" id="3.40.720.10">
    <property type="entry name" value="Alkaline Phosphatase, subunit A"/>
    <property type="match status" value="1"/>
</dbReference>
<comment type="similarity">
    <text evidence="5">Belongs to the alkaline phosphatase family.</text>
</comment>
<feature type="transmembrane region" description="Helical" evidence="7">
    <location>
        <begin position="609"/>
        <end position="629"/>
    </location>
</feature>
<sequence>MTPTSHTGRAMRAPLALSAALLVAASICIPSTAFAAGDDLSANGGAQRNDGDKTALLRDSIVDGPAKNVILLIGDGMGDSEITIARNYEYGAAGELPGIDALPLTGQYTTYSLYRDGENKGKPDAVPDSAATGSAWATGTKTFDNAISVDIDGNPQDTLIEIAKANGLKTGNVSTSEIQDATPAVQAAHVDARSCYGPDSPSCGDDALAAGGLGSISEQLIDTRADVTLGGGSTSFGQTAKAGQWNGQTLFAQAEDRGYQLVDDGAALAAVATADQSQPVLGLFTPGNFPTRFAPSVATVGGADLPAVTCEPNPDRLATDLSLASLTTKAIDLLDTGDKGFFLQVEGASIDKQDHAANACGQIGETIDLDEAVQAALAFAEADGETLVIVTADHAHTSQIVDSTPPTSLSTALTTADGTTMKVSYGTAALGGSQQHTGSQLRIAGYGPGAAQVVGLTDQTDNFFTMANALTLERDTDVFSAGATATLTPTTVQPGGDLVLDAAGFGGDRQIDAVVQGEAEGLGSHDLIDGATRYEFSGPAEEGAHVVTLTGRQSGKVVEVPFTVAADAPATPSPSPTPPPAAPAPDGGAGGDSGSAGSGASVLGSTGAVVAPVLTVGALLLAAGAYLFARQRRRQHTA</sequence>
<feature type="binding site" evidence="3">
    <location>
        <position position="75"/>
    </location>
    <ligand>
        <name>Mg(2+)</name>
        <dbReference type="ChEBI" id="CHEBI:18420"/>
    </ligand>
</feature>
<name>A0AA42BTE4_9MICO</name>
<reference evidence="9" key="1">
    <citation type="submission" date="2022-08" db="EMBL/GenBank/DDBJ databases">
        <authorList>
            <person name="Deng Y."/>
            <person name="Han X.-F."/>
            <person name="Zhang Y.-Q."/>
        </authorList>
    </citation>
    <scope>NUCLEOTIDE SEQUENCE</scope>
    <source>
        <strain evidence="9">CPCC 203407</strain>
    </source>
</reference>
<feature type="binding site" evidence="3">
    <location>
        <position position="393"/>
    </location>
    <ligand>
        <name>Zn(2+)</name>
        <dbReference type="ChEBI" id="CHEBI:29105"/>
        <label>2</label>
    </ligand>
</feature>
<comment type="cofactor">
    <cofactor evidence="3">
        <name>Zn(2+)</name>
        <dbReference type="ChEBI" id="CHEBI:29105"/>
    </cofactor>
    <text evidence="3">Binds 2 Zn(2+) ions.</text>
</comment>